<evidence type="ECO:0000259" key="6">
    <source>
        <dbReference type="Pfam" id="PF13407"/>
    </source>
</evidence>
<keyword evidence="3 5" id="KW-0732">Signal</keyword>
<dbReference type="GO" id="GO:0030246">
    <property type="term" value="F:carbohydrate binding"/>
    <property type="evidence" value="ECO:0007669"/>
    <property type="project" value="UniProtKB-ARBA"/>
</dbReference>
<dbReference type="Gene3D" id="3.40.50.2300">
    <property type="match status" value="2"/>
</dbReference>
<feature type="domain" description="Periplasmic binding protein" evidence="6">
    <location>
        <begin position="88"/>
        <end position="339"/>
    </location>
</feature>
<dbReference type="GO" id="GO:0030313">
    <property type="term" value="C:cell envelope"/>
    <property type="evidence" value="ECO:0007669"/>
    <property type="project" value="UniProtKB-SubCell"/>
</dbReference>
<dbReference type="AlphaFoldDB" id="A0A7K1FS11"/>
<dbReference type="Pfam" id="PF13407">
    <property type="entry name" value="Peripla_BP_4"/>
    <property type="match status" value="1"/>
</dbReference>
<feature type="signal peptide" evidence="5">
    <location>
        <begin position="1"/>
        <end position="31"/>
    </location>
</feature>
<evidence type="ECO:0000313" key="8">
    <source>
        <dbReference type="Proteomes" id="UP000460221"/>
    </source>
</evidence>
<evidence type="ECO:0000256" key="3">
    <source>
        <dbReference type="ARBA" id="ARBA00022729"/>
    </source>
</evidence>
<keyword evidence="8" id="KW-1185">Reference proteome</keyword>
<comment type="subcellular location">
    <subcellularLocation>
        <location evidence="1">Cell envelope</location>
    </subcellularLocation>
</comment>
<dbReference type="CDD" id="cd01536">
    <property type="entry name" value="PBP1_ABC_sugar_binding-like"/>
    <property type="match status" value="1"/>
</dbReference>
<feature type="region of interest" description="Disordered" evidence="4">
    <location>
        <begin position="56"/>
        <end position="78"/>
    </location>
</feature>
<proteinExistence type="inferred from homology"/>
<dbReference type="InterPro" id="IPR025997">
    <property type="entry name" value="SBP_2_dom"/>
</dbReference>
<dbReference type="PANTHER" id="PTHR46847">
    <property type="entry name" value="D-ALLOSE-BINDING PERIPLASMIC PROTEIN-RELATED"/>
    <property type="match status" value="1"/>
</dbReference>
<organism evidence="7 8">
    <name type="scientific">Nakamurella alba</name>
    <dbReference type="NCBI Taxonomy" id="2665158"/>
    <lineage>
        <taxon>Bacteria</taxon>
        <taxon>Bacillati</taxon>
        <taxon>Actinomycetota</taxon>
        <taxon>Actinomycetes</taxon>
        <taxon>Nakamurellales</taxon>
        <taxon>Nakamurellaceae</taxon>
        <taxon>Nakamurella</taxon>
    </lineage>
</organism>
<dbReference type="EMBL" id="WLYK01000011">
    <property type="protein sequence ID" value="MTD16860.1"/>
    <property type="molecule type" value="Genomic_DNA"/>
</dbReference>
<dbReference type="RefSeq" id="WP_154770817.1">
    <property type="nucleotide sequence ID" value="NZ_WLYK01000011.1"/>
</dbReference>
<reference evidence="7 8" key="1">
    <citation type="submission" date="2019-11" db="EMBL/GenBank/DDBJ databases">
        <authorList>
            <person name="Jiang L.-Q."/>
        </authorList>
    </citation>
    <scope>NUCLEOTIDE SEQUENCE [LARGE SCALE GENOMIC DNA]</scope>
    <source>
        <strain evidence="7 8">YIM 132087</strain>
    </source>
</reference>
<evidence type="ECO:0000256" key="5">
    <source>
        <dbReference type="SAM" id="SignalP"/>
    </source>
</evidence>
<sequence length="367" mass="36421">MPEHRRSPARLRSGAGLAAVAAAVLAVSACAANPNATSATSAPTTTAAQATTSASTAAGSSAGSSSAGSSASGESSAAGGEKLTSAQFINPLPQYPAWRTIGDCMAQRAEERGIDFTESGPSGSGLDATVMVQQVQQAIANAKGAVITFPASDGFAPVLQQAQAAGIITATMYGGGGADSGADVNIGVDWGALGKMYVEAIAEREGPQKVGLIAQAPTGTGKAWMDGVKAAAAETDNVTVVGEVYTGDDAAKALDQSNALLTAHPDVNVIATHMGTVTPGAVAAIKSKGLLGKVVLVGNGPDNGGKEALADGSAYRILLQGLCQEGKDALDAVADLANDQTVAPQIDTQTIMAGDDDLEKLLGEGWG</sequence>
<dbReference type="InterPro" id="IPR028082">
    <property type="entry name" value="Peripla_BP_I"/>
</dbReference>
<evidence type="ECO:0000256" key="1">
    <source>
        <dbReference type="ARBA" id="ARBA00004196"/>
    </source>
</evidence>
<feature type="chain" id="PRO_5029844203" evidence="5">
    <location>
        <begin position="32"/>
        <end position="367"/>
    </location>
</feature>
<dbReference type="PROSITE" id="PS51257">
    <property type="entry name" value="PROKAR_LIPOPROTEIN"/>
    <property type="match status" value="1"/>
</dbReference>
<evidence type="ECO:0000256" key="4">
    <source>
        <dbReference type="SAM" id="MobiDB-lite"/>
    </source>
</evidence>
<evidence type="ECO:0000313" key="7">
    <source>
        <dbReference type="EMBL" id="MTD16860.1"/>
    </source>
</evidence>
<name>A0A7K1FS11_9ACTN</name>
<comment type="caution">
    <text evidence="7">The sequence shown here is derived from an EMBL/GenBank/DDBJ whole genome shotgun (WGS) entry which is preliminary data.</text>
</comment>
<dbReference type="PANTHER" id="PTHR46847:SF1">
    <property type="entry name" value="D-ALLOSE-BINDING PERIPLASMIC PROTEIN-RELATED"/>
    <property type="match status" value="1"/>
</dbReference>
<gene>
    <name evidence="7" type="ORF">GIS00_23275</name>
</gene>
<dbReference type="Proteomes" id="UP000460221">
    <property type="component" value="Unassembled WGS sequence"/>
</dbReference>
<protein>
    <submittedName>
        <fullName evidence="7">Substrate-binding domain-containing protein</fullName>
    </submittedName>
</protein>
<dbReference type="SUPFAM" id="SSF53822">
    <property type="entry name" value="Periplasmic binding protein-like I"/>
    <property type="match status" value="1"/>
</dbReference>
<comment type="similarity">
    <text evidence="2">Belongs to the bacterial solute-binding protein 2 family.</text>
</comment>
<evidence type="ECO:0000256" key="2">
    <source>
        <dbReference type="ARBA" id="ARBA00007639"/>
    </source>
</evidence>
<accession>A0A7K1FS11</accession>